<dbReference type="EMBL" id="JANEYF010003888">
    <property type="protein sequence ID" value="KAJ8933255.1"/>
    <property type="molecule type" value="Genomic_DNA"/>
</dbReference>
<accession>A0AAV8X3C1</accession>
<dbReference type="Proteomes" id="UP001162156">
    <property type="component" value="Unassembled WGS sequence"/>
</dbReference>
<sequence length="258" mass="29720">MAQNKQLRELYAVRDSYYFQLNEIYAVAVSAKADTGLRLMFQVRHEQLRNIYDQIIKVHSDVVTRVANTTEQNLEIEHDFLRKCSFIPVNMSTRSNPSVKEVNARVDKLAEQFEKGLEAFKNQFLLTENSTVPLISGEQSKEDAKNGRPRSIAVEFSLRWHRDLVFYNKKMLKGSSVVVSEMLTADSLLLFKKSERNVWSPKKQASSSNLIQSDSESEYVKETELEVIIESPSGKFRVDSEVQATWIMKDASVQVDWR</sequence>
<protein>
    <submittedName>
        <fullName evidence="1">Uncharacterized protein</fullName>
    </submittedName>
</protein>
<evidence type="ECO:0000313" key="1">
    <source>
        <dbReference type="EMBL" id="KAJ8933255.1"/>
    </source>
</evidence>
<reference evidence="1" key="1">
    <citation type="journal article" date="2023" name="Insect Mol. Biol.">
        <title>Genome sequencing provides insights into the evolution of gene families encoding plant cell wall-degrading enzymes in longhorned beetles.</title>
        <authorList>
            <person name="Shin N.R."/>
            <person name="Okamura Y."/>
            <person name="Kirsch R."/>
            <person name="Pauchet Y."/>
        </authorList>
    </citation>
    <scope>NUCLEOTIDE SEQUENCE</scope>
    <source>
        <strain evidence="1">RBIC_L_NR</strain>
    </source>
</reference>
<name>A0AAV8X3C1_9CUCU</name>
<comment type="caution">
    <text evidence="1">The sequence shown here is derived from an EMBL/GenBank/DDBJ whole genome shotgun (WGS) entry which is preliminary data.</text>
</comment>
<keyword evidence="2" id="KW-1185">Reference proteome</keyword>
<gene>
    <name evidence="1" type="ORF">NQ314_014136</name>
</gene>
<proteinExistence type="predicted"/>
<organism evidence="1 2">
    <name type="scientific">Rhamnusium bicolor</name>
    <dbReference type="NCBI Taxonomy" id="1586634"/>
    <lineage>
        <taxon>Eukaryota</taxon>
        <taxon>Metazoa</taxon>
        <taxon>Ecdysozoa</taxon>
        <taxon>Arthropoda</taxon>
        <taxon>Hexapoda</taxon>
        <taxon>Insecta</taxon>
        <taxon>Pterygota</taxon>
        <taxon>Neoptera</taxon>
        <taxon>Endopterygota</taxon>
        <taxon>Coleoptera</taxon>
        <taxon>Polyphaga</taxon>
        <taxon>Cucujiformia</taxon>
        <taxon>Chrysomeloidea</taxon>
        <taxon>Cerambycidae</taxon>
        <taxon>Lepturinae</taxon>
        <taxon>Rhagiini</taxon>
        <taxon>Rhamnusium</taxon>
    </lineage>
</organism>
<evidence type="ECO:0000313" key="2">
    <source>
        <dbReference type="Proteomes" id="UP001162156"/>
    </source>
</evidence>
<dbReference type="AlphaFoldDB" id="A0AAV8X3C1"/>